<dbReference type="RefSeq" id="WP_066269574.1">
    <property type="nucleotide sequence ID" value="NZ_JARMAB010000022.1"/>
</dbReference>
<evidence type="ECO:0000313" key="13">
    <source>
        <dbReference type="EMBL" id="MED1204440.1"/>
    </source>
</evidence>
<dbReference type="Gene3D" id="1.10.1040.10">
    <property type="entry name" value="N-(1-d-carboxylethyl)-l-norvaline Dehydrogenase, domain 2"/>
    <property type="match status" value="1"/>
</dbReference>
<evidence type="ECO:0000256" key="5">
    <source>
        <dbReference type="ARBA" id="ARBA00022490"/>
    </source>
</evidence>
<dbReference type="EC" id="1.1.1.45" evidence="9"/>
<dbReference type="PANTHER" id="PTHR48075">
    <property type="entry name" value="3-HYDROXYACYL-COA DEHYDROGENASE FAMILY PROTEIN"/>
    <property type="match status" value="1"/>
</dbReference>
<evidence type="ECO:0000256" key="6">
    <source>
        <dbReference type="ARBA" id="ARBA00022553"/>
    </source>
</evidence>
<evidence type="ECO:0000256" key="1">
    <source>
        <dbReference type="ARBA" id="ARBA00004496"/>
    </source>
</evidence>
<dbReference type="InterPro" id="IPR006180">
    <property type="entry name" value="3-OHacyl-CoA_DH_CS"/>
</dbReference>
<dbReference type="SUPFAM" id="SSF51735">
    <property type="entry name" value="NAD(P)-binding Rossmann-fold domains"/>
    <property type="match status" value="1"/>
</dbReference>
<evidence type="ECO:0000256" key="9">
    <source>
        <dbReference type="ARBA" id="ARBA00038962"/>
    </source>
</evidence>
<dbReference type="PROSITE" id="PS00067">
    <property type="entry name" value="3HCDH"/>
    <property type="match status" value="1"/>
</dbReference>
<reference evidence="13 14" key="1">
    <citation type="submission" date="2023-03" db="EMBL/GenBank/DDBJ databases">
        <title>Bacillus Genome Sequencing.</title>
        <authorList>
            <person name="Dunlap C."/>
        </authorList>
    </citation>
    <scope>NUCLEOTIDE SEQUENCE [LARGE SCALE GENOMIC DNA]</scope>
    <source>
        <strain evidence="13 14">B-23453</strain>
    </source>
</reference>
<keyword evidence="8" id="KW-0520">NAD</keyword>
<evidence type="ECO:0000256" key="3">
    <source>
        <dbReference type="ARBA" id="ARBA00009463"/>
    </source>
</evidence>
<evidence type="ECO:0000256" key="4">
    <source>
        <dbReference type="ARBA" id="ARBA00011738"/>
    </source>
</evidence>
<evidence type="ECO:0000256" key="2">
    <source>
        <dbReference type="ARBA" id="ARBA00005086"/>
    </source>
</evidence>
<proteinExistence type="inferred from homology"/>
<dbReference type="SUPFAM" id="SSF48179">
    <property type="entry name" value="6-phosphogluconate dehydrogenase C-terminal domain-like"/>
    <property type="match status" value="1"/>
</dbReference>
<feature type="domain" description="3-hydroxyacyl-CoA dehydrogenase C-terminal" evidence="11">
    <location>
        <begin position="186"/>
        <end position="284"/>
    </location>
</feature>
<accession>A0ABU6MIT5</accession>
<keyword evidence="6" id="KW-0597">Phosphoprotein</keyword>
<dbReference type="InterPro" id="IPR006108">
    <property type="entry name" value="3HC_DH_C"/>
</dbReference>
<dbReference type="InterPro" id="IPR008927">
    <property type="entry name" value="6-PGluconate_DH-like_C_sf"/>
</dbReference>
<gene>
    <name evidence="13" type="ORF">P4T90_15435</name>
</gene>
<comment type="similarity">
    <text evidence="3">Belongs to the 3-hydroxyacyl-CoA dehydrogenase family.</text>
</comment>
<dbReference type="Pfam" id="PF02737">
    <property type="entry name" value="3HCDH_N"/>
    <property type="match status" value="1"/>
</dbReference>
<comment type="subunit">
    <text evidence="4">Homodimer.</text>
</comment>
<comment type="caution">
    <text evidence="13">The sequence shown here is derived from an EMBL/GenBank/DDBJ whole genome shotgun (WGS) entry which is preliminary data.</text>
</comment>
<evidence type="ECO:0000256" key="8">
    <source>
        <dbReference type="ARBA" id="ARBA00023027"/>
    </source>
</evidence>
<dbReference type="InterPro" id="IPR013328">
    <property type="entry name" value="6PGD_dom2"/>
</dbReference>
<name>A0ABU6MIT5_9BACI</name>
<organism evidence="13 14">
    <name type="scientific">Heyndrickxia acidicola</name>
    <dbReference type="NCBI Taxonomy" id="209389"/>
    <lineage>
        <taxon>Bacteria</taxon>
        <taxon>Bacillati</taxon>
        <taxon>Bacillota</taxon>
        <taxon>Bacilli</taxon>
        <taxon>Bacillales</taxon>
        <taxon>Bacillaceae</taxon>
        <taxon>Heyndrickxia</taxon>
    </lineage>
</organism>
<dbReference type="PIRSF" id="PIRSF000105">
    <property type="entry name" value="HCDH"/>
    <property type="match status" value="1"/>
</dbReference>
<comment type="pathway">
    <text evidence="2">Lipid metabolism; butanoate metabolism.</text>
</comment>
<evidence type="ECO:0000259" key="12">
    <source>
        <dbReference type="Pfam" id="PF02737"/>
    </source>
</evidence>
<dbReference type="InterPro" id="IPR036291">
    <property type="entry name" value="NAD(P)-bd_dom_sf"/>
</dbReference>
<feature type="domain" description="3-hydroxyacyl-CoA dehydrogenase NAD binding" evidence="12">
    <location>
        <begin position="3"/>
        <end position="182"/>
    </location>
</feature>
<comment type="subcellular location">
    <subcellularLocation>
        <location evidence="1">Cytoplasm</location>
    </subcellularLocation>
</comment>
<sequence length="311" mass="34559">MKTISVIGSGVMGHGIAQIFALKGHQVFLYDLNEGLLKKAFSQIDQNLSLLVKEAVLQEEKKAETLSRISLCTSLKECVETADFIIEAIPEILELKWSIYQELDELAPANAIIASNTSTFPLSKLTEKSQRPERMIITHFFNPAQTVPLVEIVKGESANSNTVKETIELMKKIGKVPVELKKETPGFIANRLQAALMREAFHLLAEGVASAEEIDKAVTAGPGFRWSVSGPFEIADFGGLDTWKRVLDQLSPELSTEESAPDLINIHVQKNQLGAKTGSGIYSYTEDNLSKKHQERERKLLKQALHTEWME</sequence>
<evidence type="ECO:0000256" key="7">
    <source>
        <dbReference type="ARBA" id="ARBA00023002"/>
    </source>
</evidence>
<dbReference type="Proteomes" id="UP001341444">
    <property type="component" value="Unassembled WGS sequence"/>
</dbReference>
<keyword evidence="7" id="KW-0560">Oxidoreductase</keyword>
<dbReference type="Gene3D" id="3.40.50.720">
    <property type="entry name" value="NAD(P)-binding Rossmann-like Domain"/>
    <property type="match status" value="1"/>
</dbReference>
<evidence type="ECO:0000259" key="11">
    <source>
        <dbReference type="Pfam" id="PF00725"/>
    </source>
</evidence>
<dbReference type="EMBL" id="JARMAB010000022">
    <property type="protein sequence ID" value="MED1204440.1"/>
    <property type="molecule type" value="Genomic_DNA"/>
</dbReference>
<keyword evidence="14" id="KW-1185">Reference proteome</keyword>
<evidence type="ECO:0000256" key="10">
    <source>
        <dbReference type="ARBA" id="ARBA00042709"/>
    </source>
</evidence>
<protein>
    <recommendedName>
        <fullName evidence="10">L-gulonate 3-dehydrogenase</fullName>
        <ecNumber evidence="9">1.1.1.45</ecNumber>
    </recommendedName>
    <alternativeName>
        <fullName evidence="10">L-gulonate 3-dehydrogenase</fullName>
    </alternativeName>
</protein>
<dbReference type="InterPro" id="IPR022694">
    <property type="entry name" value="3-OHacyl-CoA_DH"/>
</dbReference>
<dbReference type="PANTHER" id="PTHR48075:SF1">
    <property type="entry name" value="LAMBDA-CRYSTALLIN HOMOLOG"/>
    <property type="match status" value="1"/>
</dbReference>
<dbReference type="InterPro" id="IPR006176">
    <property type="entry name" value="3-OHacyl-CoA_DH_NAD-bd"/>
</dbReference>
<evidence type="ECO:0000313" key="14">
    <source>
        <dbReference type="Proteomes" id="UP001341444"/>
    </source>
</evidence>
<dbReference type="Pfam" id="PF00725">
    <property type="entry name" value="3HCDH"/>
    <property type="match status" value="1"/>
</dbReference>
<keyword evidence="5" id="KW-0963">Cytoplasm</keyword>